<keyword evidence="3" id="KW-1185">Reference proteome</keyword>
<evidence type="ECO:0000313" key="2">
    <source>
        <dbReference type="EMBL" id="EYC14461.1"/>
    </source>
</evidence>
<organism evidence="2 3">
    <name type="scientific">Ancylostoma ceylanicum</name>
    <dbReference type="NCBI Taxonomy" id="53326"/>
    <lineage>
        <taxon>Eukaryota</taxon>
        <taxon>Metazoa</taxon>
        <taxon>Ecdysozoa</taxon>
        <taxon>Nematoda</taxon>
        <taxon>Chromadorea</taxon>
        <taxon>Rhabditida</taxon>
        <taxon>Rhabditina</taxon>
        <taxon>Rhabditomorpha</taxon>
        <taxon>Strongyloidea</taxon>
        <taxon>Ancylostomatidae</taxon>
        <taxon>Ancylostomatinae</taxon>
        <taxon>Ancylostoma</taxon>
    </lineage>
</organism>
<feature type="region of interest" description="Disordered" evidence="1">
    <location>
        <begin position="16"/>
        <end position="40"/>
    </location>
</feature>
<proteinExistence type="predicted"/>
<evidence type="ECO:0000313" key="3">
    <source>
        <dbReference type="Proteomes" id="UP000024635"/>
    </source>
</evidence>
<protein>
    <submittedName>
        <fullName evidence="2">Uncharacterized protein</fullName>
    </submittedName>
</protein>
<gene>
    <name evidence="2" type="primary">Acey_s0040.g217</name>
    <name evidence="2" type="ORF">Y032_0040g217</name>
</gene>
<feature type="compositionally biased region" description="Low complexity" evidence="1">
    <location>
        <begin position="18"/>
        <end position="31"/>
    </location>
</feature>
<dbReference type="Proteomes" id="UP000024635">
    <property type="component" value="Unassembled WGS sequence"/>
</dbReference>
<sequence length="108" mass="12050">MWRGCDVSDLTAHNIRPSRAASGSSTASSASPFRESGRSDAFHTRHCTISSILVRTESFLTHIMYYLTKKQVGIDQYYDNDLDPQRRNADIVAQYFGAGDDKSPMGRS</sequence>
<dbReference type="EMBL" id="JARK01001376">
    <property type="protein sequence ID" value="EYC14461.1"/>
    <property type="molecule type" value="Genomic_DNA"/>
</dbReference>
<name>A0A016UHX3_9BILA</name>
<evidence type="ECO:0000256" key="1">
    <source>
        <dbReference type="SAM" id="MobiDB-lite"/>
    </source>
</evidence>
<dbReference type="AlphaFoldDB" id="A0A016UHX3"/>
<comment type="caution">
    <text evidence="2">The sequence shown here is derived from an EMBL/GenBank/DDBJ whole genome shotgun (WGS) entry which is preliminary data.</text>
</comment>
<reference evidence="3" key="1">
    <citation type="journal article" date="2015" name="Nat. Genet.">
        <title>The genome and transcriptome of the zoonotic hookworm Ancylostoma ceylanicum identify infection-specific gene families.</title>
        <authorList>
            <person name="Schwarz E.M."/>
            <person name="Hu Y."/>
            <person name="Antoshechkin I."/>
            <person name="Miller M.M."/>
            <person name="Sternberg P.W."/>
            <person name="Aroian R.V."/>
        </authorList>
    </citation>
    <scope>NUCLEOTIDE SEQUENCE</scope>
    <source>
        <strain evidence="3">HY135</strain>
    </source>
</reference>
<accession>A0A016UHX3</accession>